<evidence type="ECO:0000256" key="1">
    <source>
        <dbReference type="ARBA" id="ARBA00004141"/>
    </source>
</evidence>
<feature type="compositionally biased region" description="Basic and acidic residues" evidence="6">
    <location>
        <begin position="21"/>
        <end position="31"/>
    </location>
</feature>
<dbReference type="Gene3D" id="1.20.1250.20">
    <property type="entry name" value="MFS general substrate transporter like domains"/>
    <property type="match status" value="2"/>
</dbReference>
<dbReference type="Proteomes" id="UP000777482">
    <property type="component" value="Unassembled WGS sequence"/>
</dbReference>
<feature type="transmembrane region" description="Helical" evidence="7">
    <location>
        <begin position="996"/>
        <end position="1016"/>
    </location>
</feature>
<evidence type="ECO:0000313" key="8">
    <source>
        <dbReference type="EMBL" id="KAG0658021.1"/>
    </source>
</evidence>
<dbReference type="EMBL" id="PUHQ01000072">
    <property type="protein sequence ID" value="KAG0658021.1"/>
    <property type="molecule type" value="Genomic_DNA"/>
</dbReference>
<evidence type="ECO:0000256" key="4">
    <source>
        <dbReference type="ARBA" id="ARBA00022989"/>
    </source>
</evidence>
<dbReference type="GO" id="GO:0016020">
    <property type="term" value="C:membrane"/>
    <property type="evidence" value="ECO:0007669"/>
    <property type="project" value="UniProtKB-SubCell"/>
</dbReference>
<feature type="compositionally biased region" description="Low complexity" evidence="6">
    <location>
        <begin position="39"/>
        <end position="50"/>
    </location>
</feature>
<feature type="transmembrane region" description="Helical" evidence="7">
    <location>
        <begin position="972"/>
        <end position="990"/>
    </location>
</feature>
<comment type="subcellular location">
    <subcellularLocation>
        <location evidence="1">Membrane</location>
        <topology evidence="1">Multi-pass membrane protein</topology>
    </subcellularLocation>
</comment>
<feature type="region of interest" description="Disordered" evidence="6">
    <location>
        <begin position="1"/>
        <end position="68"/>
    </location>
</feature>
<keyword evidence="2" id="KW-0813">Transport</keyword>
<dbReference type="PANTHER" id="PTHR23504">
    <property type="entry name" value="MAJOR FACILITATOR SUPERFAMILY DOMAIN-CONTAINING PROTEIN 10"/>
    <property type="match status" value="1"/>
</dbReference>
<gene>
    <name evidence="8" type="ORF">C6P46_006081</name>
</gene>
<keyword evidence="3 7" id="KW-0812">Transmembrane</keyword>
<dbReference type="InterPro" id="IPR036259">
    <property type="entry name" value="MFS_trans_sf"/>
</dbReference>
<feature type="compositionally biased region" description="Basic and acidic residues" evidence="6">
    <location>
        <begin position="674"/>
        <end position="690"/>
    </location>
</feature>
<reference evidence="8 9" key="1">
    <citation type="submission" date="2020-11" db="EMBL/GenBank/DDBJ databases">
        <title>Kefir isolates.</title>
        <authorList>
            <person name="Marcisauskas S."/>
            <person name="Kim Y."/>
            <person name="Blasche S."/>
        </authorList>
    </citation>
    <scope>NUCLEOTIDE SEQUENCE [LARGE SCALE GENOMIC DNA]</scope>
    <source>
        <strain evidence="8 9">KR</strain>
    </source>
</reference>
<evidence type="ECO:0000313" key="9">
    <source>
        <dbReference type="Proteomes" id="UP000777482"/>
    </source>
</evidence>
<sequence>MSTPVARSFLDDDVDPLKSPARPEIEPRIAGDEPDALVSPLGGPSPSPISFKRKPQPARRTASSASAVRDKAASFIGGILRHGSAGQADHEAASSPAFRRVDARPQHITLPNNTVKHRPSLSEFSQAVASDDDELEEDEGETTAGESPQRRISSAAAIILPRGGDEAADRNRQRRLSGSNKRAVSKAGSAMIGQRSRRPTGSAMYGSPVKEPGALSPLWADHAYGGGDDDRPSDGTLFGPDAVPLEVTPLPKIPIFVLSICMLGEFLSASVCSPFLFFMVESFGVGENGGGESAVSAWTGVVSAVFSPRRCSGFRSPKNMVAEPSSARPSSGTASPSSPSVPPRTSERQFVLDSRWACAVGVARSAVQDVTDETNRSTAYTILGLLWGMGGIVGSVLGGTLEHPTEKYPSYFGNSELFRIYPYLLPCLLAGSVTLFGGVLSLFLDRNGGQRTGGIHLPTEKDVETATTFLGRFKDAVVSRASALWRRFPRRPPIQLGQSTGNVSLHSAHAQVPPLASPAPSPALSPGDGASERNPLSDRLGSVRQYGSAYGYSSSGRYGSQSGFERDSGLRIPSMRRRGYRSVSMATSNRYDPDNEVNHSFAERLLLANNQAVFSLSDVFLAKAAADDQFTAIEAEGSIFERDEDEESRIEGTDVDANSEYGDVGFGTAPPSMEDLRSEAARQDAQRAADQDEVSPLPPRPTSPTLFATMRRRPDLLSPQRDRTVSYAPSGQRLRRFSGASSVRPMSIYSNTGLAPESLAASAAQLVAASAQQPNESAFAPMQAIPETRAPSIIEHSSPASEAGFAAPSAATLVWQLPLAMILQYLCVGLHGTACDQLFTSFLVAPIASGGLGLTADHYALLVAIMFFFSMVWQFKFYPTVGPPNGPLSHLSMFRIGLILYVPVYLLFPELRGLIKVEGENGLVMLGMVVLSALRYLANACAYTAVMVLINVMTPAELVPLANGLAQSCISLARFIGPLLGGSVFAASIADPQNAHPAAGFHLIAGLCFVGFLLSWRIK</sequence>
<feature type="transmembrane region" description="Helical" evidence="7">
    <location>
        <begin position="944"/>
        <end position="965"/>
    </location>
</feature>
<feature type="transmembrane region" description="Helical" evidence="7">
    <location>
        <begin position="859"/>
        <end position="878"/>
    </location>
</feature>
<feature type="transmembrane region" description="Helical" evidence="7">
    <location>
        <begin position="890"/>
        <end position="908"/>
    </location>
</feature>
<dbReference type="SUPFAM" id="SSF103473">
    <property type="entry name" value="MFS general substrate transporter"/>
    <property type="match status" value="2"/>
</dbReference>
<evidence type="ECO:0000256" key="3">
    <source>
        <dbReference type="ARBA" id="ARBA00022692"/>
    </source>
</evidence>
<feature type="compositionally biased region" description="Acidic residues" evidence="6">
    <location>
        <begin position="130"/>
        <end position="141"/>
    </location>
</feature>
<feature type="region of interest" description="Disordered" evidence="6">
    <location>
        <begin position="84"/>
        <end position="208"/>
    </location>
</feature>
<protein>
    <submittedName>
        <fullName evidence="8">Uncharacterized protein</fullName>
    </submittedName>
</protein>
<dbReference type="AlphaFoldDB" id="A0A9P7B3Z8"/>
<feature type="transmembrane region" description="Helical" evidence="7">
    <location>
        <begin position="420"/>
        <end position="444"/>
    </location>
</feature>
<dbReference type="OrthoDB" id="10262656at2759"/>
<dbReference type="PANTHER" id="PTHR23504:SF17">
    <property type="entry name" value="MAJOR FACILITATOR SUPERFAMILY (MFS) PROFILE DOMAIN-CONTAINING PROTEIN"/>
    <property type="match status" value="1"/>
</dbReference>
<feature type="transmembrane region" description="Helical" evidence="7">
    <location>
        <begin position="920"/>
        <end position="938"/>
    </location>
</feature>
<evidence type="ECO:0000256" key="7">
    <source>
        <dbReference type="SAM" id="Phobius"/>
    </source>
</evidence>
<proteinExistence type="predicted"/>
<keyword evidence="9" id="KW-1185">Reference proteome</keyword>
<organism evidence="8 9">
    <name type="scientific">Rhodotorula mucilaginosa</name>
    <name type="common">Yeast</name>
    <name type="synonym">Rhodotorula rubra</name>
    <dbReference type="NCBI Taxonomy" id="5537"/>
    <lineage>
        <taxon>Eukaryota</taxon>
        <taxon>Fungi</taxon>
        <taxon>Dikarya</taxon>
        <taxon>Basidiomycota</taxon>
        <taxon>Pucciniomycotina</taxon>
        <taxon>Microbotryomycetes</taxon>
        <taxon>Sporidiobolales</taxon>
        <taxon>Sporidiobolaceae</taxon>
        <taxon>Rhodotorula</taxon>
    </lineage>
</organism>
<name>A0A9P7B3Z8_RHOMI</name>
<evidence type="ECO:0000256" key="6">
    <source>
        <dbReference type="SAM" id="MobiDB-lite"/>
    </source>
</evidence>
<feature type="transmembrane region" description="Helical" evidence="7">
    <location>
        <begin position="379"/>
        <end position="400"/>
    </location>
</feature>
<evidence type="ECO:0000256" key="5">
    <source>
        <dbReference type="ARBA" id="ARBA00023136"/>
    </source>
</evidence>
<feature type="region of interest" description="Disordered" evidence="6">
    <location>
        <begin position="643"/>
        <end position="712"/>
    </location>
</feature>
<keyword evidence="5 7" id="KW-0472">Membrane</keyword>
<keyword evidence="4 7" id="KW-1133">Transmembrane helix</keyword>
<comment type="caution">
    <text evidence="8">The sequence shown here is derived from an EMBL/GenBank/DDBJ whole genome shotgun (WGS) entry which is preliminary data.</text>
</comment>
<accession>A0A9P7B3Z8</accession>
<feature type="transmembrane region" description="Helical" evidence="7">
    <location>
        <begin position="255"/>
        <end position="278"/>
    </location>
</feature>
<feature type="region of interest" description="Disordered" evidence="6">
    <location>
        <begin position="495"/>
        <end position="538"/>
    </location>
</feature>
<feature type="region of interest" description="Disordered" evidence="6">
    <location>
        <begin position="317"/>
        <end position="345"/>
    </location>
</feature>
<feature type="compositionally biased region" description="Low complexity" evidence="6">
    <location>
        <begin position="324"/>
        <end position="338"/>
    </location>
</feature>
<evidence type="ECO:0000256" key="2">
    <source>
        <dbReference type="ARBA" id="ARBA00022448"/>
    </source>
</evidence>
<feature type="compositionally biased region" description="Polar residues" evidence="6">
    <location>
        <begin position="496"/>
        <end position="505"/>
    </location>
</feature>